<proteinExistence type="predicted"/>
<sequence>MRAVWCRRAFRVQASSKCLIQKSPCRSADGNFCASGTHVPLCTLRSGSRNHHFRHGLPLFDSDTAQTAQ</sequence>
<comment type="caution">
    <text evidence="1">The sequence shown here is derived from an EMBL/GenBank/DDBJ whole genome shotgun (WGS) entry which is preliminary data.</text>
</comment>
<dbReference type="EMBL" id="WBVY01000001">
    <property type="protein sequence ID" value="KAB2659637.1"/>
    <property type="molecule type" value="Genomic_DNA"/>
</dbReference>
<dbReference type="AlphaFoldDB" id="A0A7V8B4V6"/>
<evidence type="ECO:0000313" key="2">
    <source>
        <dbReference type="Proteomes" id="UP000460650"/>
    </source>
</evidence>
<reference evidence="1 2" key="1">
    <citation type="submission" date="2019-09" db="EMBL/GenBank/DDBJ databases">
        <title>Taxonomic organization of the family Brucellaceae based on a phylogenomic approach.</title>
        <authorList>
            <person name="Leclercq S."/>
            <person name="Cloeckaert A."/>
            <person name="Zygmunt M.S."/>
        </authorList>
    </citation>
    <scope>NUCLEOTIDE SEQUENCE [LARGE SCALE GENOMIC DNA]</scope>
    <source>
        <strain evidence="1 2">TA93</strain>
    </source>
</reference>
<protein>
    <submittedName>
        <fullName evidence="1">Uncharacterized protein</fullName>
    </submittedName>
</protein>
<evidence type="ECO:0000313" key="1">
    <source>
        <dbReference type="EMBL" id="KAB2659637.1"/>
    </source>
</evidence>
<accession>A0A7V8B4V6</accession>
<dbReference type="Proteomes" id="UP000460650">
    <property type="component" value="Unassembled WGS sequence"/>
</dbReference>
<name>A0A7V8B4V6_9HYPH</name>
<organism evidence="1 2">
    <name type="scientific">Brucella tritici</name>
    <dbReference type="NCBI Taxonomy" id="94626"/>
    <lineage>
        <taxon>Bacteria</taxon>
        <taxon>Pseudomonadati</taxon>
        <taxon>Pseudomonadota</taxon>
        <taxon>Alphaproteobacteria</taxon>
        <taxon>Hyphomicrobiales</taxon>
        <taxon>Brucellaceae</taxon>
        <taxon>Brucella/Ochrobactrum group</taxon>
        <taxon>Brucella</taxon>
    </lineage>
</organism>
<gene>
    <name evidence="1" type="ORF">F9K94_00575</name>
</gene>